<reference evidence="2 3" key="1">
    <citation type="submission" date="2015-10" db="EMBL/GenBank/DDBJ databases">
        <title>Genome analyses suggest a sexual origin of heterokaryosis in a supposedly ancient asexual fungus.</title>
        <authorList>
            <person name="Ropars J."/>
            <person name="Sedzielewska K."/>
            <person name="Noel J."/>
            <person name="Charron P."/>
            <person name="Farinelli L."/>
            <person name="Marton T."/>
            <person name="Kruger M."/>
            <person name="Pelin A."/>
            <person name="Brachmann A."/>
            <person name="Corradi N."/>
        </authorList>
    </citation>
    <scope>NUCLEOTIDE SEQUENCE [LARGE SCALE GENOMIC DNA]</scope>
    <source>
        <strain evidence="2 3">A4</strain>
    </source>
</reference>
<feature type="domain" description="Protein kinase" evidence="1">
    <location>
        <begin position="1"/>
        <end position="93"/>
    </location>
</feature>
<keyword evidence="3" id="KW-1185">Reference proteome</keyword>
<dbReference type="GO" id="GO:0005524">
    <property type="term" value="F:ATP binding"/>
    <property type="evidence" value="ECO:0007669"/>
    <property type="project" value="InterPro"/>
</dbReference>
<evidence type="ECO:0000259" key="1">
    <source>
        <dbReference type="PROSITE" id="PS50011"/>
    </source>
</evidence>
<dbReference type="PROSITE" id="PS50011">
    <property type="entry name" value="PROTEIN_KINASE_DOM"/>
    <property type="match status" value="1"/>
</dbReference>
<name>A0A2I1GJ15_9GLOM</name>
<dbReference type="EMBL" id="LLXI01000467">
    <property type="protein sequence ID" value="PKY46617.1"/>
    <property type="molecule type" value="Genomic_DNA"/>
</dbReference>
<evidence type="ECO:0000313" key="2">
    <source>
        <dbReference type="EMBL" id="PKY46617.1"/>
    </source>
</evidence>
<organism evidence="2 3">
    <name type="scientific">Rhizophagus irregularis</name>
    <dbReference type="NCBI Taxonomy" id="588596"/>
    <lineage>
        <taxon>Eukaryota</taxon>
        <taxon>Fungi</taxon>
        <taxon>Fungi incertae sedis</taxon>
        <taxon>Mucoromycota</taxon>
        <taxon>Glomeromycotina</taxon>
        <taxon>Glomeromycetes</taxon>
        <taxon>Glomerales</taxon>
        <taxon>Glomeraceae</taxon>
        <taxon>Rhizophagus</taxon>
    </lineage>
</organism>
<sequence length="93" mass="10973">MNNLVIAIQQMKERIKIAYEIILTLYFIHKEKAIHRDLHSGNILYSQFNDLWYISVVDLLINLQPKSVPGTPLEYKNLMKECWDANSLKRPDN</sequence>
<comment type="caution">
    <text evidence="2">The sequence shown here is derived from an EMBL/GenBank/DDBJ whole genome shotgun (WGS) entry which is preliminary data.</text>
</comment>
<proteinExistence type="predicted"/>
<dbReference type="Proteomes" id="UP000234323">
    <property type="component" value="Unassembled WGS sequence"/>
</dbReference>
<dbReference type="SUPFAM" id="SSF56112">
    <property type="entry name" value="Protein kinase-like (PK-like)"/>
    <property type="match status" value="1"/>
</dbReference>
<protein>
    <recommendedName>
        <fullName evidence="1">Protein kinase domain-containing protein</fullName>
    </recommendedName>
</protein>
<accession>A0A2I1GJ15</accession>
<dbReference type="Gene3D" id="1.10.510.10">
    <property type="entry name" value="Transferase(Phosphotransferase) domain 1"/>
    <property type="match status" value="1"/>
</dbReference>
<dbReference type="InterPro" id="IPR000719">
    <property type="entry name" value="Prot_kinase_dom"/>
</dbReference>
<evidence type="ECO:0000313" key="3">
    <source>
        <dbReference type="Proteomes" id="UP000234323"/>
    </source>
</evidence>
<dbReference type="GO" id="GO:0004672">
    <property type="term" value="F:protein kinase activity"/>
    <property type="evidence" value="ECO:0007669"/>
    <property type="project" value="InterPro"/>
</dbReference>
<dbReference type="InterPro" id="IPR011009">
    <property type="entry name" value="Kinase-like_dom_sf"/>
</dbReference>
<dbReference type="AlphaFoldDB" id="A0A2I1GJ15"/>
<gene>
    <name evidence="2" type="ORF">RhiirA4_461527</name>
</gene>